<keyword evidence="9" id="KW-1185">Reference proteome</keyword>
<dbReference type="InterPro" id="IPR000795">
    <property type="entry name" value="T_Tr_GTP-bd_dom"/>
</dbReference>
<dbReference type="OrthoDB" id="9804504at2"/>
<evidence type="ECO:0000313" key="8">
    <source>
        <dbReference type="EMBL" id="RKR07754.1"/>
    </source>
</evidence>
<sequence length="415" mass="45990">MEVLKIATAGSVDDGKSTLIGRILYDTKSLTSDKLEAIEKTSKQKGYDYLDFSLATDGLVAEREQGITIDVAHIYFSTAKKSYIIADTPGHVEYTRNMVTGASTSQAAIILIDARKGVIEQTNRHFFINNLLRVKEVVVAINKMDLVDYSEETYNAIKADFSELMGKRDYENQNITFIPVSALKGDNVVNKTSAMPWYNGETILEHLEGLDLAAVSNVGTPRFPVQYVVRPKTEEFHDFRGFAGKVYGGELNVGDAVVALPSQTKSKIKEIYAYDKKYQTASRRSSVTITLEDEINVSRGDMIVKEGDLPTIDKQFTATIAWMDSNQLTSGAKYVIQHGVNKVLAKVDKIHHKINPDYSGIVEGVDGLGMNDIAKVTFKLNKPIFFDAFKNHRTNGSFIVIDTKNNNTVGAGFIQ</sequence>
<keyword evidence="6" id="KW-0342">GTP-binding</keyword>
<feature type="domain" description="Tr-type G" evidence="7">
    <location>
        <begin position="1"/>
        <end position="218"/>
    </location>
</feature>
<keyword evidence="2 8" id="KW-0808">Transferase</keyword>
<dbReference type="NCBIfam" id="TIGR02034">
    <property type="entry name" value="CysN"/>
    <property type="match status" value="1"/>
</dbReference>
<evidence type="ECO:0000259" key="7">
    <source>
        <dbReference type="PROSITE" id="PS51722"/>
    </source>
</evidence>
<dbReference type="GO" id="GO:0004781">
    <property type="term" value="F:sulfate adenylyltransferase (ATP) activity"/>
    <property type="evidence" value="ECO:0007669"/>
    <property type="project" value="UniProtKB-EC"/>
</dbReference>
<dbReference type="EMBL" id="RBIQ01000011">
    <property type="protein sequence ID" value="RKR07754.1"/>
    <property type="molecule type" value="Genomic_DNA"/>
</dbReference>
<dbReference type="Pfam" id="PF00009">
    <property type="entry name" value="GTP_EFTU"/>
    <property type="match status" value="1"/>
</dbReference>
<dbReference type="InterPro" id="IPR005225">
    <property type="entry name" value="Small_GTP-bd"/>
</dbReference>
<dbReference type="PANTHER" id="PTHR23115">
    <property type="entry name" value="TRANSLATION FACTOR"/>
    <property type="match status" value="1"/>
</dbReference>
<gene>
    <name evidence="8" type="ORF">CLV91_2936</name>
</gene>
<evidence type="ECO:0000256" key="1">
    <source>
        <dbReference type="ARBA" id="ARBA00012391"/>
    </source>
</evidence>
<dbReference type="InterPro" id="IPR011779">
    <property type="entry name" value="SO4_adenylTrfase_lsu"/>
</dbReference>
<keyword evidence="4" id="KW-0547">Nucleotide-binding</keyword>
<dbReference type="SUPFAM" id="SSF52540">
    <property type="entry name" value="P-loop containing nucleoside triphosphate hydrolases"/>
    <property type="match status" value="1"/>
</dbReference>
<dbReference type="FunFam" id="3.40.50.300:FF:000119">
    <property type="entry name" value="Sulfate adenylyltransferase subunit 1"/>
    <property type="match status" value="1"/>
</dbReference>
<dbReference type="SUPFAM" id="SSF50447">
    <property type="entry name" value="Translation proteins"/>
    <property type="match status" value="1"/>
</dbReference>
<evidence type="ECO:0000256" key="5">
    <source>
        <dbReference type="ARBA" id="ARBA00022840"/>
    </source>
</evidence>
<dbReference type="CDD" id="cd03695">
    <property type="entry name" value="CysN_NodQ_II"/>
    <property type="match status" value="1"/>
</dbReference>
<reference evidence="8 9" key="1">
    <citation type="submission" date="2018-10" db="EMBL/GenBank/DDBJ databases">
        <title>Genomic Encyclopedia of Archaeal and Bacterial Type Strains, Phase II (KMG-II): from individual species to whole genera.</title>
        <authorList>
            <person name="Goeker M."/>
        </authorList>
    </citation>
    <scope>NUCLEOTIDE SEQUENCE [LARGE SCALE GENOMIC DNA]</scope>
    <source>
        <strain evidence="8 9">DSM 25230</strain>
    </source>
</reference>
<dbReference type="EC" id="2.7.7.4" evidence="1"/>
<evidence type="ECO:0000256" key="3">
    <source>
        <dbReference type="ARBA" id="ARBA00022695"/>
    </source>
</evidence>
<dbReference type="Proteomes" id="UP000269412">
    <property type="component" value="Unassembled WGS sequence"/>
</dbReference>
<dbReference type="PRINTS" id="PR00315">
    <property type="entry name" value="ELONGATNFCT"/>
</dbReference>
<dbReference type="Pfam" id="PF22594">
    <property type="entry name" value="GTP-eEF1A_C"/>
    <property type="match status" value="1"/>
</dbReference>
<dbReference type="InterPro" id="IPR044138">
    <property type="entry name" value="CysN_II"/>
</dbReference>
<dbReference type="InterPro" id="IPR044139">
    <property type="entry name" value="CysN_NoDQ_III"/>
</dbReference>
<comment type="caution">
    <text evidence="8">The sequence shown here is derived from an EMBL/GenBank/DDBJ whole genome shotgun (WGS) entry which is preliminary data.</text>
</comment>
<dbReference type="Gene3D" id="2.40.30.10">
    <property type="entry name" value="Translation factors"/>
    <property type="match status" value="2"/>
</dbReference>
<dbReference type="InterPro" id="IPR054696">
    <property type="entry name" value="GTP-eEF1A_C"/>
</dbReference>
<dbReference type="AlphaFoldDB" id="A0A495DT01"/>
<dbReference type="GO" id="GO:0006790">
    <property type="term" value="P:sulfur compound metabolic process"/>
    <property type="evidence" value="ECO:0007669"/>
    <property type="project" value="InterPro"/>
</dbReference>
<dbReference type="PROSITE" id="PS00301">
    <property type="entry name" value="G_TR_1"/>
    <property type="match status" value="1"/>
</dbReference>
<protein>
    <recommendedName>
        <fullName evidence="1">sulfate adenylyltransferase</fullName>
        <ecNumber evidence="1">2.7.7.4</ecNumber>
    </recommendedName>
</protein>
<dbReference type="InterPro" id="IPR041757">
    <property type="entry name" value="CysN_GTP-bd"/>
</dbReference>
<evidence type="ECO:0000313" key="9">
    <source>
        <dbReference type="Proteomes" id="UP000269412"/>
    </source>
</evidence>
<dbReference type="GO" id="GO:0005524">
    <property type="term" value="F:ATP binding"/>
    <property type="evidence" value="ECO:0007669"/>
    <property type="project" value="UniProtKB-KW"/>
</dbReference>
<evidence type="ECO:0000256" key="6">
    <source>
        <dbReference type="ARBA" id="ARBA00023134"/>
    </source>
</evidence>
<dbReference type="InterPro" id="IPR009000">
    <property type="entry name" value="Transl_B-barrel_sf"/>
</dbReference>
<organism evidence="8 9">
    <name type="scientific">Maribacter vaceletii</name>
    <dbReference type="NCBI Taxonomy" id="1206816"/>
    <lineage>
        <taxon>Bacteria</taxon>
        <taxon>Pseudomonadati</taxon>
        <taxon>Bacteroidota</taxon>
        <taxon>Flavobacteriia</taxon>
        <taxon>Flavobacteriales</taxon>
        <taxon>Flavobacteriaceae</taxon>
        <taxon>Maribacter</taxon>
    </lineage>
</organism>
<name>A0A495DT01_9FLAO</name>
<keyword evidence="3 8" id="KW-0548">Nucleotidyltransferase</keyword>
<dbReference type="NCBIfam" id="TIGR00231">
    <property type="entry name" value="small_GTP"/>
    <property type="match status" value="1"/>
</dbReference>
<dbReference type="GO" id="GO:0005525">
    <property type="term" value="F:GTP binding"/>
    <property type="evidence" value="ECO:0007669"/>
    <property type="project" value="UniProtKB-KW"/>
</dbReference>
<dbReference type="InterPro" id="IPR027417">
    <property type="entry name" value="P-loop_NTPase"/>
</dbReference>
<dbReference type="RefSeq" id="WP_121068938.1">
    <property type="nucleotide sequence ID" value="NZ_RBIQ01000011.1"/>
</dbReference>
<dbReference type="GO" id="GO:0003924">
    <property type="term" value="F:GTPase activity"/>
    <property type="evidence" value="ECO:0007669"/>
    <property type="project" value="InterPro"/>
</dbReference>
<dbReference type="SUPFAM" id="SSF50465">
    <property type="entry name" value="EF-Tu/eEF-1alpha/eIF2-gamma C-terminal domain"/>
    <property type="match status" value="1"/>
</dbReference>
<dbReference type="InterPro" id="IPR050100">
    <property type="entry name" value="TRAFAC_GTPase_members"/>
</dbReference>
<accession>A0A495DT01</accession>
<keyword evidence="5" id="KW-0067">ATP-binding</keyword>
<dbReference type="InterPro" id="IPR009001">
    <property type="entry name" value="Transl_elong_EF1A/Init_IF2_C"/>
</dbReference>
<proteinExistence type="predicted"/>
<dbReference type="PROSITE" id="PS51722">
    <property type="entry name" value="G_TR_2"/>
    <property type="match status" value="1"/>
</dbReference>
<dbReference type="CDD" id="cd04166">
    <property type="entry name" value="CysN_ATPS"/>
    <property type="match status" value="1"/>
</dbReference>
<evidence type="ECO:0000256" key="2">
    <source>
        <dbReference type="ARBA" id="ARBA00022679"/>
    </source>
</evidence>
<evidence type="ECO:0000256" key="4">
    <source>
        <dbReference type="ARBA" id="ARBA00022741"/>
    </source>
</evidence>
<dbReference type="CDD" id="cd04095">
    <property type="entry name" value="CysN_NoDQ_III"/>
    <property type="match status" value="1"/>
</dbReference>
<dbReference type="Gene3D" id="3.40.50.300">
    <property type="entry name" value="P-loop containing nucleotide triphosphate hydrolases"/>
    <property type="match status" value="1"/>
</dbReference>
<dbReference type="InterPro" id="IPR031157">
    <property type="entry name" value="G_TR_CS"/>
</dbReference>